<evidence type="ECO:0000313" key="6">
    <source>
        <dbReference type="Proteomes" id="UP000545037"/>
    </source>
</evidence>
<dbReference type="Proteomes" id="UP000545037">
    <property type="component" value="Unassembled WGS sequence"/>
</dbReference>
<evidence type="ECO:0000256" key="3">
    <source>
        <dbReference type="SAM" id="SignalP"/>
    </source>
</evidence>
<dbReference type="GO" id="GO:0006508">
    <property type="term" value="P:proteolysis"/>
    <property type="evidence" value="ECO:0007669"/>
    <property type="project" value="UniProtKB-KW"/>
</dbReference>
<dbReference type="InterPro" id="IPR009003">
    <property type="entry name" value="Peptidase_S1_PA"/>
</dbReference>
<keyword evidence="2 5" id="KW-0378">Hydrolase</keyword>
<proteinExistence type="predicted"/>
<dbReference type="EC" id="3.4.21.107" evidence="5"/>
<dbReference type="SUPFAM" id="SSF50494">
    <property type="entry name" value="Trypsin-like serine proteases"/>
    <property type="match status" value="1"/>
</dbReference>
<dbReference type="InterPro" id="IPR051201">
    <property type="entry name" value="Chloro_Bact_Ser_Proteases"/>
</dbReference>
<keyword evidence="3" id="KW-0732">Signal</keyword>
<dbReference type="Pfam" id="PF13365">
    <property type="entry name" value="Trypsin_2"/>
    <property type="match status" value="1"/>
</dbReference>
<dbReference type="AlphaFoldDB" id="A0A7W9CFJ4"/>
<name>A0A7W9CFJ4_9CAUL</name>
<dbReference type="InterPro" id="IPR006311">
    <property type="entry name" value="TAT_signal"/>
</dbReference>
<feature type="chain" id="PRO_5031195545" evidence="3">
    <location>
        <begin position="26"/>
        <end position="521"/>
    </location>
</feature>
<reference evidence="5 6" key="1">
    <citation type="submission" date="2020-08" db="EMBL/GenBank/DDBJ databases">
        <title>Genomic Encyclopedia of Type Strains, Phase IV (KMG-IV): sequencing the most valuable type-strain genomes for metagenomic binning, comparative biology and taxonomic classification.</title>
        <authorList>
            <person name="Goeker M."/>
        </authorList>
    </citation>
    <scope>NUCLEOTIDE SEQUENCE [LARGE SCALE GENOMIC DNA]</scope>
    <source>
        <strain evidence="5 6">DSM 4737</strain>
    </source>
</reference>
<evidence type="ECO:0000313" key="5">
    <source>
        <dbReference type="EMBL" id="MBB5744634.1"/>
    </source>
</evidence>
<gene>
    <name evidence="5" type="ORF">GGR13_000206</name>
</gene>
<dbReference type="GO" id="GO:0004252">
    <property type="term" value="F:serine-type endopeptidase activity"/>
    <property type="evidence" value="ECO:0007669"/>
    <property type="project" value="InterPro"/>
</dbReference>
<sequence>MTMLKRKEFILGAAVGLTFAAAATAGGVIDWPTANAQVAGVSGRIAPTAGASALAFAPPQGAPLSFADIFDQVSPAVVQITVETTVERPRGGRLQIPGFPPGFGFQIPEGEEEEAEPRTSTGAGSGFFISASGFIVTNNHVVENATEISVTLADGRELEARLVGRDKDTDLAVIKVEGGDFPFVAFEEAAQPRVGDWVIAVGNPFGLGGTATAGIVSATAREIPANDNPYTDFLQIDAAINTGNSGGPTFDIYGRVIGVNSAIFSPSGGSVGIGFAIPASIAKPITDQLMSGETIQRGYLGAQIGTVNTDEMRGSLGLPDDLEGASIEGLTPGAPGAEAGLREGDVVTAINGNPIDSSTALTRAVGATKPGQTMRLDIYRNGRRQTINVRAGTRPADISATAAEMEAPSGAPAKPDASSSETILGMTVGPVPAAVRQRYGLTGDQSGVLITAVEARSPAAREGAAVGVLIERVNYDRVATVAEFKAAVEAARAAGRPSVLLAVRAPTGQQGRIIVPFAAAE</sequence>
<comment type="caution">
    <text evidence="5">The sequence shown here is derived from an EMBL/GenBank/DDBJ whole genome shotgun (WGS) entry which is preliminary data.</text>
</comment>
<dbReference type="PRINTS" id="PR00834">
    <property type="entry name" value="PROTEASES2C"/>
</dbReference>
<dbReference type="PROSITE" id="PS51318">
    <property type="entry name" value="TAT"/>
    <property type="match status" value="1"/>
</dbReference>
<keyword evidence="6" id="KW-1185">Reference proteome</keyword>
<dbReference type="Gene3D" id="2.30.42.10">
    <property type="match status" value="2"/>
</dbReference>
<dbReference type="InterPro" id="IPR001940">
    <property type="entry name" value="Peptidase_S1C"/>
</dbReference>
<evidence type="ECO:0000259" key="4">
    <source>
        <dbReference type="PROSITE" id="PS50106"/>
    </source>
</evidence>
<feature type="signal peptide" evidence="3">
    <location>
        <begin position="1"/>
        <end position="25"/>
    </location>
</feature>
<dbReference type="PROSITE" id="PS50106">
    <property type="entry name" value="PDZ"/>
    <property type="match status" value="1"/>
</dbReference>
<dbReference type="InterPro" id="IPR036034">
    <property type="entry name" value="PDZ_sf"/>
</dbReference>
<evidence type="ECO:0000256" key="1">
    <source>
        <dbReference type="ARBA" id="ARBA00022670"/>
    </source>
</evidence>
<dbReference type="PANTHER" id="PTHR43343:SF3">
    <property type="entry name" value="PROTEASE DO-LIKE 8, CHLOROPLASTIC"/>
    <property type="match status" value="1"/>
</dbReference>
<dbReference type="Gene3D" id="2.40.10.120">
    <property type="match status" value="1"/>
</dbReference>
<dbReference type="InterPro" id="IPR001478">
    <property type="entry name" value="PDZ"/>
</dbReference>
<feature type="domain" description="PDZ" evidence="4">
    <location>
        <begin position="289"/>
        <end position="382"/>
    </location>
</feature>
<dbReference type="SUPFAM" id="SSF50156">
    <property type="entry name" value="PDZ domain-like"/>
    <property type="match status" value="2"/>
</dbReference>
<accession>A0A7W9CFJ4</accession>
<evidence type="ECO:0000256" key="2">
    <source>
        <dbReference type="ARBA" id="ARBA00022801"/>
    </source>
</evidence>
<dbReference type="EMBL" id="JACHOR010000001">
    <property type="protein sequence ID" value="MBB5744634.1"/>
    <property type="molecule type" value="Genomic_DNA"/>
</dbReference>
<dbReference type="PANTHER" id="PTHR43343">
    <property type="entry name" value="PEPTIDASE S12"/>
    <property type="match status" value="1"/>
</dbReference>
<keyword evidence="1 5" id="KW-0645">Protease</keyword>
<dbReference type="Pfam" id="PF13180">
    <property type="entry name" value="PDZ_2"/>
    <property type="match status" value="1"/>
</dbReference>
<dbReference type="SMART" id="SM00228">
    <property type="entry name" value="PDZ"/>
    <property type="match status" value="2"/>
</dbReference>
<protein>
    <submittedName>
        <fullName evidence="5">Serine protease Do</fullName>
        <ecNumber evidence="5">3.4.21.107</ecNumber>
    </submittedName>
</protein>
<organism evidence="5 6">
    <name type="scientific">Brevundimonas variabilis</name>
    <dbReference type="NCBI Taxonomy" id="74312"/>
    <lineage>
        <taxon>Bacteria</taxon>
        <taxon>Pseudomonadati</taxon>
        <taxon>Pseudomonadota</taxon>
        <taxon>Alphaproteobacteria</taxon>
        <taxon>Caulobacterales</taxon>
        <taxon>Caulobacteraceae</taxon>
        <taxon>Brevundimonas</taxon>
    </lineage>
</organism>